<proteinExistence type="predicted"/>
<dbReference type="AlphaFoldDB" id="A0A0C5G5B8"/>
<evidence type="ECO:0000256" key="1">
    <source>
        <dbReference type="SAM" id="MobiDB-lite"/>
    </source>
</evidence>
<dbReference type="Proteomes" id="UP000032234">
    <property type="component" value="Chromosome"/>
</dbReference>
<accession>A0A0C5G5B8</accession>
<feature type="region of interest" description="Disordered" evidence="1">
    <location>
        <begin position="143"/>
        <end position="179"/>
    </location>
</feature>
<dbReference type="OrthoDB" id="4243634at2"/>
<evidence type="ECO:0000313" key="2">
    <source>
        <dbReference type="EMBL" id="AJP05163.1"/>
    </source>
</evidence>
<gene>
    <name evidence="2" type="ORF">TU94_30800</name>
</gene>
<protein>
    <recommendedName>
        <fullName evidence="4">Peptidase M16 C-terminal domain-containing protein</fullName>
    </recommendedName>
</protein>
<dbReference type="KEGG" id="scw:TU94_30800"/>
<evidence type="ECO:0008006" key="4">
    <source>
        <dbReference type="Google" id="ProtNLM"/>
    </source>
</evidence>
<dbReference type="EMBL" id="CP010849">
    <property type="protein sequence ID" value="AJP05163.1"/>
    <property type="molecule type" value="Genomic_DNA"/>
</dbReference>
<dbReference type="PATRIC" id="fig|477245.3.peg.6560"/>
<organism evidence="2 3">
    <name type="scientific">Streptomyces cyaneogriseus subsp. noncyanogenus</name>
    <dbReference type="NCBI Taxonomy" id="477245"/>
    <lineage>
        <taxon>Bacteria</taxon>
        <taxon>Bacillati</taxon>
        <taxon>Actinomycetota</taxon>
        <taxon>Actinomycetes</taxon>
        <taxon>Kitasatosporales</taxon>
        <taxon>Streptomycetaceae</taxon>
        <taxon>Streptomyces</taxon>
    </lineage>
</organism>
<dbReference type="RefSeq" id="WP_044386630.1">
    <property type="nucleotide sequence ID" value="NZ_CP010849.1"/>
</dbReference>
<evidence type="ECO:0000313" key="3">
    <source>
        <dbReference type="Proteomes" id="UP000032234"/>
    </source>
</evidence>
<reference evidence="2 3" key="1">
    <citation type="submission" date="2015-02" db="EMBL/GenBank/DDBJ databases">
        <title>Genome sequence of thermotolerant Streptomyces cyaneogriseus subsp. Noncyanogenus NMWT1, the producer of nematocidal antibiotics nemadectin.</title>
        <authorList>
            <person name="Wang H."/>
            <person name="Li C."/>
            <person name="Xiang W."/>
            <person name="Wang X."/>
        </authorList>
    </citation>
    <scope>NUCLEOTIDE SEQUENCE [LARGE SCALE GENOMIC DNA]</scope>
    <source>
        <strain evidence="2 3">NMWT 1</strain>
    </source>
</reference>
<name>A0A0C5G5B8_9ACTN</name>
<sequence>MPDPTTRAKPLTRMNRWGTTVDLVRRPSHFCATASVPVASPDDVLSWLCLCECFAGGFSSPLMRAGRLTATLFRVHLALLPGMPGEGVLALAFTSSAASEPAALTSVRGALADIVAADGVTAPRWHSAALRLRTRLATTDRLPRRSPWHRSPYDTRLDPPAWAARNPPDPDSYRPPLAAFARELPEYHPAAEGGR</sequence>
<dbReference type="STRING" id="477245.TU94_30800"/>
<keyword evidence="3" id="KW-1185">Reference proteome</keyword>
<dbReference type="HOGENOM" id="CLU_1395582_0_0_11"/>